<feature type="region of interest" description="Disordered" evidence="1">
    <location>
        <begin position="1"/>
        <end position="42"/>
    </location>
</feature>
<dbReference type="EMBL" id="JAINUF010000013">
    <property type="protein sequence ID" value="KAJ8344532.1"/>
    <property type="molecule type" value="Genomic_DNA"/>
</dbReference>
<accession>A0A9Q1ILZ7</accession>
<keyword evidence="3" id="KW-1185">Reference proteome</keyword>
<gene>
    <name evidence="2" type="ORF">SKAU_G00318610</name>
</gene>
<evidence type="ECO:0000313" key="3">
    <source>
        <dbReference type="Proteomes" id="UP001152622"/>
    </source>
</evidence>
<name>A0A9Q1ILZ7_SYNKA</name>
<dbReference type="AlphaFoldDB" id="A0A9Q1ILZ7"/>
<reference evidence="2" key="1">
    <citation type="journal article" date="2023" name="Science">
        <title>Genome structures resolve the early diversification of teleost fishes.</title>
        <authorList>
            <person name="Parey E."/>
            <person name="Louis A."/>
            <person name="Montfort J."/>
            <person name="Bouchez O."/>
            <person name="Roques C."/>
            <person name="Iampietro C."/>
            <person name="Lluch J."/>
            <person name="Castinel A."/>
            <person name="Donnadieu C."/>
            <person name="Desvignes T."/>
            <person name="Floi Bucao C."/>
            <person name="Jouanno E."/>
            <person name="Wen M."/>
            <person name="Mejri S."/>
            <person name="Dirks R."/>
            <person name="Jansen H."/>
            <person name="Henkel C."/>
            <person name="Chen W.J."/>
            <person name="Zahm M."/>
            <person name="Cabau C."/>
            <person name="Klopp C."/>
            <person name="Thompson A.W."/>
            <person name="Robinson-Rechavi M."/>
            <person name="Braasch I."/>
            <person name="Lecointre G."/>
            <person name="Bobe J."/>
            <person name="Postlethwait J.H."/>
            <person name="Berthelot C."/>
            <person name="Roest Crollius H."/>
            <person name="Guiguen Y."/>
        </authorList>
    </citation>
    <scope>NUCLEOTIDE SEQUENCE</scope>
    <source>
        <strain evidence="2">WJC10195</strain>
    </source>
</reference>
<sequence>MQKNQHKGQRDSREPTAKSSTVQFRPHRTRTSRCAASRQRPGLQLAACPAQEIVDASNRVSLSQAAGTATTPKAGKSLDVYRLLRGRVRAAEGEVMSYVKGRLQ</sequence>
<proteinExistence type="predicted"/>
<organism evidence="2 3">
    <name type="scientific">Synaphobranchus kaupii</name>
    <name type="common">Kaup's arrowtooth eel</name>
    <dbReference type="NCBI Taxonomy" id="118154"/>
    <lineage>
        <taxon>Eukaryota</taxon>
        <taxon>Metazoa</taxon>
        <taxon>Chordata</taxon>
        <taxon>Craniata</taxon>
        <taxon>Vertebrata</taxon>
        <taxon>Euteleostomi</taxon>
        <taxon>Actinopterygii</taxon>
        <taxon>Neopterygii</taxon>
        <taxon>Teleostei</taxon>
        <taxon>Anguilliformes</taxon>
        <taxon>Synaphobranchidae</taxon>
        <taxon>Synaphobranchus</taxon>
    </lineage>
</organism>
<evidence type="ECO:0000313" key="2">
    <source>
        <dbReference type="EMBL" id="KAJ8344532.1"/>
    </source>
</evidence>
<comment type="caution">
    <text evidence="2">The sequence shown here is derived from an EMBL/GenBank/DDBJ whole genome shotgun (WGS) entry which is preliminary data.</text>
</comment>
<evidence type="ECO:0000256" key="1">
    <source>
        <dbReference type="SAM" id="MobiDB-lite"/>
    </source>
</evidence>
<protein>
    <submittedName>
        <fullName evidence="2">Uncharacterized protein</fullName>
    </submittedName>
</protein>
<dbReference type="Proteomes" id="UP001152622">
    <property type="component" value="Chromosome 13"/>
</dbReference>